<gene>
    <name evidence="6" type="ORF">DXG03_004483</name>
</gene>
<feature type="DNA-binding region" description="HMG box" evidence="3">
    <location>
        <begin position="63"/>
        <end position="133"/>
    </location>
</feature>
<dbReference type="AlphaFoldDB" id="A0A9P7GEW8"/>
<dbReference type="OrthoDB" id="6247875at2759"/>
<dbReference type="PANTHER" id="PTHR45789">
    <property type="entry name" value="FI18025P1"/>
    <property type="match status" value="1"/>
</dbReference>
<evidence type="ECO:0000256" key="1">
    <source>
        <dbReference type="ARBA" id="ARBA00023125"/>
    </source>
</evidence>
<dbReference type="SUPFAM" id="SSF47095">
    <property type="entry name" value="HMG-box"/>
    <property type="match status" value="1"/>
</dbReference>
<keyword evidence="7" id="KW-1185">Reference proteome</keyword>
<feature type="domain" description="HMG box" evidence="5">
    <location>
        <begin position="63"/>
        <end position="133"/>
    </location>
</feature>
<feature type="region of interest" description="Disordered" evidence="4">
    <location>
        <begin position="26"/>
        <end position="70"/>
    </location>
</feature>
<evidence type="ECO:0000259" key="5">
    <source>
        <dbReference type="PROSITE" id="PS50118"/>
    </source>
</evidence>
<proteinExistence type="predicted"/>
<reference evidence="6" key="2">
    <citation type="submission" date="2021-10" db="EMBL/GenBank/DDBJ databases">
        <title>Phylogenomics reveals ancestral predisposition of the termite-cultivated fungus Termitomyces towards a domesticated lifestyle.</title>
        <authorList>
            <person name="Auxier B."/>
            <person name="Grum-Grzhimaylo A."/>
            <person name="Cardenas M.E."/>
            <person name="Lodge J.D."/>
            <person name="Laessoe T."/>
            <person name="Pedersen O."/>
            <person name="Smith M.E."/>
            <person name="Kuyper T.W."/>
            <person name="Franco-Molano E.A."/>
            <person name="Baroni T.J."/>
            <person name="Aanen D.K."/>
        </authorList>
    </citation>
    <scope>NUCLEOTIDE SEQUENCE</scope>
    <source>
        <strain evidence="6">AP01</strain>
        <tissue evidence="6">Mycelium</tissue>
    </source>
</reference>
<dbReference type="GO" id="GO:0000981">
    <property type="term" value="F:DNA-binding transcription factor activity, RNA polymerase II-specific"/>
    <property type="evidence" value="ECO:0007669"/>
    <property type="project" value="TreeGrafter"/>
</dbReference>
<dbReference type="Proteomes" id="UP000775547">
    <property type="component" value="Unassembled WGS sequence"/>
</dbReference>
<dbReference type="EMBL" id="JABCKV010000027">
    <property type="protein sequence ID" value="KAG5646060.1"/>
    <property type="molecule type" value="Genomic_DNA"/>
</dbReference>
<dbReference type="GO" id="GO:0005634">
    <property type="term" value="C:nucleus"/>
    <property type="evidence" value="ECO:0007669"/>
    <property type="project" value="UniProtKB-UniRule"/>
</dbReference>
<dbReference type="GO" id="GO:0000978">
    <property type="term" value="F:RNA polymerase II cis-regulatory region sequence-specific DNA binding"/>
    <property type="evidence" value="ECO:0007669"/>
    <property type="project" value="TreeGrafter"/>
</dbReference>
<reference evidence="6" key="1">
    <citation type="submission" date="2020-07" db="EMBL/GenBank/DDBJ databases">
        <authorList>
            <person name="Nieuwenhuis M."/>
            <person name="Van De Peppel L.J.J."/>
        </authorList>
    </citation>
    <scope>NUCLEOTIDE SEQUENCE</scope>
    <source>
        <strain evidence="6">AP01</strain>
        <tissue evidence="6">Mycelium</tissue>
    </source>
</reference>
<dbReference type="CDD" id="cd01389">
    <property type="entry name" value="HMG-box_ROX1-like"/>
    <property type="match status" value="1"/>
</dbReference>
<evidence type="ECO:0000313" key="7">
    <source>
        <dbReference type="Proteomes" id="UP000775547"/>
    </source>
</evidence>
<dbReference type="SMART" id="SM00398">
    <property type="entry name" value="HMG"/>
    <property type="match status" value="1"/>
</dbReference>
<evidence type="ECO:0000256" key="4">
    <source>
        <dbReference type="SAM" id="MobiDB-lite"/>
    </source>
</evidence>
<dbReference type="InterPro" id="IPR009071">
    <property type="entry name" value="HMG_box_dom"/>
</dbReference>
<dbReference type="PROSITE" id="PS50118">
    <property type="entry name" value="HMG_BOX_2"/>
    <property type="match status" value="1"/>
</dbReference>
<accession>A0A9P7GEW8</accession>
<feature type="region of interest" description="Disordered" evidence="4">
    <location>
        <begin position="182"/>
        <end position="224"/>
    </location>
</feature>
<evidence type="ECO:0000256" key="2">
    <source>
        <dbReference type="ARBA" id="ARBA00023242"/>
    </source>
</evidence>
<sequence>MVEGEQEARLSERKFSGLSVIASLSQSPTPEEFILPNTSEPSLPSSPEPPPTSHSRRRPKGNPPRPPNAFMLFRSDFWAKEKQKDLPIERDHRDISRIAGHCWNNLGTEERAYYKALAIQRKEMHTLEHPGYKYVPSVRRDRAPKRKTRRGAEEEEERCKKLASFVMEGLSHADLREAMKATDKKSLRGMADRLSSGPSSPRRRSSRTVASRHHASPSQMAVKVEKEEPLLPIPGPSSQLFDGPAVVSVVSPEGYLLAEEVSRRGSPVVKKEDEEFAIGSYSALRPSGYDFVDPQFGVKQPAAATSNLAAESYPWYNHDAIMAGDMENTLDLDFALDHFSNPFIDCGNEDLLTSQFTPTHHQLQGAYEGSSSSAFTLAADPSSSGTYDSEMRNWLNIDF</sequence>
<organism evidence="6 7">
    <name type="scientific">Asterophora parasitica</name>
    <dbReference type="NCBI Taxonomy" id="117018"/>
    <lineage>
        <taxon>Eukaryota</taxon>
        <taxon>Fungi</taxon>
        <taxon>Dikarya</taxon>
        <taxon>Basidiomycota</taxon>
        <taxon>Agaricomycotina</taxon>
        <taxon>Agaricomycetes</taxon>
        <taxon>Agaricomycetidae</taxon>
        <taxon>Agaricales</taxon>
        <taxon>Tricholomatineae</taxon>
        <taxon>Lyophyllaceae</taxon>
        <taxon>Asterophora</taxon>
    </lineage>
</organism>
<dbReference type="InterPro" id="IPR051356">
    <property type="entry name" value="SOX/SOX-like_TF"/>
</dbReference>
<evidence type="ECO:0000256" key="3">
    <source>
        <dbReference type="PROSITE-ProRule" id="PRU00267"/>
    </source>
</evidence>
<dbReference type="PANTHER" id="PTHR45789:SF2">
    <property type="entry name" value="FI18025P1"/>
    <property type="match status" value="1"/>
</dbReference>
<dbReference type="Pfam" id="PF00505">
    <property type="entry name" value="HMG_box"/>
    <property type="match status" value="1"/>
</dbReference>
<keyword evidence="2 3" id="KW-0539">Nucleus</keyword>
<evidence type="ECO:0000313" key="6">
    <source>
        <dbReference type="EMBL" id="KAG5646060.1"/>
    </source>
</evidence>
<dbReference type="Gene3D" id="1.10.30.10">
    <property type="entry name" value="High mobility group box domain"/>
    <property type="match status" value="1"/>
</dbReference>
<feature type="compositionally biased region" description="Basic residues" evidence="4">
    <location>
        <begin position="201"/>
        <end position="215"/>
    </location>
</feature>
<protein>
    <recommendedName>
        <fullName evidence="5">HMG box domain-containing protein</fullName>
    </recommendedName>
</protein>
<dbReference type="InterPro" id="IPR036910">
    <property type="entry name" value="HMG_box_dom_sf"/>
</dbReference>
<keyword evidence="1 3" id="KW-0238">DNA-binding</keyword>
<name>A0A9P7GEW8_9AGAR</name>
<comment type="caution">
    <text evidence="6">The sequence shown here is derived from an EMBL/GenBank/DDBJ whole genome shotgun (WGS) entry which is preliminary data.</text>
</comment>